<evidence type="ECO:0000313" key="13">
    <source>
        <dbReference type="Proteomes" id="UP000005270"/>
    </source>
</evidence>
<accession>I3TDT6</accession>
<dbReference type="InterPro" id="IPR029044">
    <property type="entry name" value="Nucleotide-diphossugar_trans"/>
</dbReference>
<comment type="catalytic activity">
    <reaction evidence="10">
        <text>N-acetyl-alpha-D-glucosamine 1-phosphate + UTP + H(+) = UDP-N-acetyl-alpha-D-glucosamine + diphosphate</text>
        <dbReference type="Rhea" id="RHEA:13509"/>
        <dbReference type="ChEBI" id="CHEBI:15378"/>
        <dbReference type="ChEBI" id="CHEBI:33019"/>
        <dbReference type="ChEBI" id="CHEBI:46398"/>
        <dbReference type="ChEBI" id="CHEBI:57705"/>
        <dbReference type="ChEBI" id="CHEBI:57776"/>
        <dbReference type="EC" id="2.7.7.23"/>
    </reaction>
</comment>
<dbReference type="AlphaFoldDB" id="I3TDT6"/>
<dbReference type="Gene3D" id="2.160.10.10">
    <property type="entry name" value="Hexapeptide repeat proteins"/>
    <property type="match status" value="1"/>
</dbReference>
<evidence type="ECO:0000256" key="5">
    <source>
        <dbReference type="ARBA" id="ARBA00022679"/>
    </source>
</evidence>
<keyword evidence="7" id="KW-0511">Multifunctional enzyme</keyword>
<evidence type="ECO:0000256" key="6">
    <source>
        <dbReference type="ARBA" id="ARBA00022695"/>
    </source>
</evidence>
<evidence type="ECO:0000256" key="7">
    <source>
        <dbReference type="ARBA" id="ARBA00023268"/>
    </source>
</evidence>
<comment type="similarity">
    <text evidence="4">In the N-terminal section; belongs to the N-acetylglucosamine-1-phosphate uridyltransferase family.</text>
</comment>
<sequence>MVVLLNVVLAAGRPSRELGVLVPPRSNKVLLRVLGRPVLYYPVSGVYQANRSTVVIVYRSGEDAVPREASSALDLPVEFVEQEAGETVRDAILAARKAIDTVDYFLLSFGDLVLDSEAYAKVVNTHLEESPDATILVTPVEPHNVENYGLVSVDENWLVKRVYSTAGSRPPEAVYTIAGVYILPSRVLDYLEKGLNLPEALQRVAESGRVKAVLWTGTWVDVGYPEDLLEAVYQLLSRLREVRISGKAAVERTAVIEGPVVVEEGAYIDHYAVVKGPAYIGKRSFVGAHSFVRDYVDLEENSRVGSYSEVKFSSIQPFSLMDSKVTVLNSVLGSESIVGIGVTTLNVLPSEETPPRLREHVVRGGVFEKKMGAVIGYGARVPPYTVLKPGSVFK</sequence>
<comment type="similarity">
    <text evidence="3">In the C-terminal section; belongs to the transferase hexapeptide repeat family.</text>
</comment>
<organism evidence="12 13">
    <name type="scientific">Thermogladius calderae (strain DSM 22663 / VKM B-2946 / 1633)</name>
    <dbReference type="NCBI Taxonomy" id="1184251"/>
    <lineage>
        <taxon>Archaea</taxon>
        <taxon>Thermoproteota</taxon>
        <taxon>Thermoprotei</taxon>
        <taxon>Desulfurococcales</taxon>
        <taxon>Desulfurococcaceae</taxon>
        <taxon>Thermogladius</taxon>
    </lineage>
</organism>
<dbReference type="GO" id="GO:0003977">
    <property type="term" value="F:UDP-N-acetylglucosamine diphosphorylase activity"/>
    <property type="evidence" value="ECO:0007669"/>
    <property type="project" value="UniProtKB-EC"/>
</dbReference>
<dbReference type="eggNOG" id="arCOG00666">
    <property type="taxonomic scope" value="Archaea"/>
</dbReference>
<evidence type="ECO:0000256" key="10">
    <source>
        <dbReference type="ARBA" id="ARBA00048493"/>
    </source>
</evidence>
<dbReference type="PANTHER" id="PTHR43584">
    <property type="entry name" value="NUCLEOTIDYL TRANSFERASE"/>
    <property type="match status" value="1"/>
</dbReference>
<gene>
    <name evidence="12" type="ordered locus">TCELL_0499</name>
</gene>
<keyword evidence="6" id="KW-0548">Nucleotidyltransferase</keyword>
<comment type="catalytic activity">
    <reaction evidence="9">
        <text>alpha-D-glucosamine 1-phosphate + acetyl-CoA = N-acetyl-alpha-D-glucosamine 1-phosphate + CoA + H(+)</text>
        <dbReference type="Rhea" id="RHEA:13725"/>
        <dbReference type="ChEBI" id="CHEBI:15378"/>
        <dbReference type="ChEBI" id="CHEBI:57287"/>
        <dbReference type="ChEBI" id="CHEBI:57288"/>
        <dbReference type="ChEBI" id="CHEBI:57776"/>
        <dbReference type="ChEBI" id="CHEBI:58516"/>
        <dbReference type="EC" id="2.3.1.157"/>
    </reaction>
</comment>
<dbReference type="GeneID" id="13012797"/>
<dbReference type="EMBL" id="CP003531">
    <property type="protein sequence ID" value="AFK50924.1"/>
    <property type="molecule type" value="Genomic_DNA"/>
</dbReference>
<dbReference type="InterPro" id="IPR018357">
    <property type="entry name" value="Hexapep_transf_CS"/>
</dbReference>
<dbReference type="Proteomes" id="UP000005270">
    <property type="component" value="Chromosome"/>
</dbReference>
<dbReference type="InterPro" id="IPR005835">
    <property type="entry name" value="NTP_transferase_dom"/>
</dbReference>
<dbReference type="Pfam" id="PF00132">
    <property type="entry name" value="Hexapep"/>
    <property type="match status" value="1"/>
</dbReference>
<name>I3TDT6_THEC1</name>
<comment type="pathway">
    <text evidence="2">Nucleotide-sugar biosynthesis; UDP-N-acetyl-alpha-D-glucosamine biosynthesis; UDP-N-acetyl-alpha-D-glucosamine from N-acetyl-alpha-D-glucosamine 1-phosphate: step 1/1.</text>
</comment>
<dbReference type="PROSITE" id="PS00101">
    <property type="entry name" value="HEXAPEP_TRANSFERASES"/>
    <property type="match status" value="1"/>
</dbReference>
<evidence type="ECO:0000259" key="11">
    <source>
        <dbReference type="Pfam" id="PF00483"/>
    </source>
</evidence>
<dbReference type="GO" id="GO:0019134">
    <property type="term" value="F:glucosamine-1-phosphate N-acetyltransferase activity"/>
    <property type="evidence" value="ECO:0007669"/>
    <property type="project" value="UniProtKB-EC"/>
</dbReference>
<evidence type="ECO:0000256" key="8">
    <source>
        <dbReference type="ARBA" id="ARBA00023315"/>
    </source>
</evidence>
<evidence type="ECO:0000256" key="9">
    <source>
        <dbReference type="ARBA" id="ARBA00048247"/>
    </source>
</evidence>
<dbReference type="InterPro" id="IPR011004">
    <property type="entry name" value="Trimer_LpxA-like_sf"/>
</dbReference>
<dbReference type="InParanoid" id="I3TDT6"/>
<dbReference type="FunCoup" id="I3TDT6">
    <property type="interactions" value="9"/>
</dbReference>
<keyword evidence="5 12" id="KW-0808">Transferase</keyword>
<dbReference type="STRING" id="1184251.TCELL_0499"/>
<keyword evidence="8" id="KW-0012">Acyltransferase</keyword>
<keyword evidence="13" id="KW-1185">Reference proteome</keyword>
<evidence type="ECO:0000313" key="12">
    <source>
        <dbReference type="EMBL" id="AFK50924.1"/>
    </source>
</evidence>
<dbReference type="KEGG" id="thg:TCELL_0499"/>
<comment type="pathway">
    <text evidence="1">Nucleotide-sugar biosynthesis; UDP-N-acetyl-alpha-D-glucosamine biosynthesis; N-acetyl-alpha-D-glucosamine 1-phosphate from alpha-D-glucosamine 6-phosphate (route II): step 2/2.</text>
</comment>
<evidence type="ECO:0000256" key="3">
    <source>
        <dbReference type="ARBA" id="ARBA00007707"/>
    </source>
</evidence>
<feature type="domain" description="Nucleotidyl transferase" evidence="11">
    <location>
        <begin position="7"/>
        <end position="236"/>
    </location>
</feature>
<evidence type="ECO:0000256" key="1">
    <source>
        <dbReference type="ARBA" id="ARBA00005166"/>
    </source>
</evidence>
<dbReference type="Gene3D" id="3.90.550.10">
    <property type="entry name" value="Spore Coat Polysaccharide Biosynthesis Protein SpsA, Chain A"/>
    <property type="match status" value="1"/>
</dbReference>
<dbReference type="InterPro" id="IPR001451">
    <property type="entry name" value="Hexapep"/>
</dbReference>
<dbReference type="SUPFAM" id="SSF53448">
    <property type="entry name" value="Nucleotide-diphospho-sugar transferases"/>
    <property type="match status" value="1"/>
</dbReference>
<dbReference type="PANTHER" id="PTHR43584:SF8">
    <property type="entry name" value="N-ACETYLMURAMATE ALPHA-1-PHOSPHATE URIDYLYLTRANSFERASE"/>
    <property type="match status" value="1"/>
</dbReference>
<reference evidence="12 13" key="1">
    <citation type="journal article" date="2012" name="J. Bacteriol.">
        <title>Complete genome sequence of the hyperthermophilic cellulolytic Crenarchaeon 'Thermogladius cellulolyticus' 1633.</title>
        <authorList>
            <person name="Mardanov A.V."/>
            <person name="Kochetkova T.V."/>
            <person name="Beletsky A.V."/>
            <person name="Bonch-Osmolovskaya E.A."/>
            <person name="Ravin N.V."/>
            <person name="Skryabin K.G."/>
        </authorList>
    </citation>
    <scope>NUCLEOTIDE SEQUENCE [LARGE SCALE GENOMIC DNA]</scope>
    <source>
        <strain evidence="13">DSM 22663 / VKM B-2946 / 1633</strain>
    </source>
</reference>
<dbReference type="RefSeq" id="WP_014737174.1">
    <property type="nucleotide sequence ID" value="NC_017954.1"/>
</dbReference>
<proteinExistence type="inferred from homology"/>
<protein>
    <submittedName>
        <fullName evidence="12">Nucleotidyl transferase</fullName>
    </submittedName>
</protein>
<dbReference type="InterPro" id="IPR050065">
    <property type="entry name" value="GlmU-like"/>
</dbReference>
<evidence type="ECO:0000256" key="2">
    <source>
        <dbReference type="ARBA" id="ARBA00005208"/>
    </source>
</evidence>
<dbReference type="SUPFAM" id="SSF51161">
    <property type="entry name" value="Trimeric LpxA-like enzymes"/>
    <property type="match status" value="1"/>
</dbReference>
<evidence type="ECO:0000256" key="4">
    <source>
        <dbReference type="ARBA" id="ARBA00007947"/>
    </source>
</evidence>
<dbReference type="HOGENOM" id="CLU_029499_0_1_2"/>
<dbReference type="Pfam" id="PF00483">
    <property type="entry name" value="NTP_transferase"/>
    <property type="match status" value="1"/>
</dbReference>